<name>A0A8J6ARZ9_9EUKA</name>
<accession>A0A8J6ARZ9</accession>
<feature type="compositionally biased region" description="Polar residues" evidence="1">
    <location>
        <begin position="160"/>
        <end position="169"/>
    </location>
</feature>
<feature type="compositionally biased region" description="Low complexity" evidence="1">
    <location>
        <begin position="333"/>
        <end position="351"/>
    </location>
</feature>
<protein>
    <submittedName>
        <fullName evidence="2">Uncharacterized protein</fullName>
    </submittedName>
</protein>
<dbReference type="EMBL" id="JAHDYR010000062">
    <property type="protein sequence ID" value="KAG9390815.1"/>
    <property type="molecule type" value="Genomic_DNA"/>
</dbReference>
<organism evidence="2 3">
    <name type="scientific">Carpediemonas membranifera</name>
    <dbReference type="NCBI Taxonomy" id="201153"/>
    <lineage>
        <taxon>Eukaryota</taxon>
        <taxon>Metamonada</taxon>
        <taxon>Carpediemonas-like organisms</taxon>
        <taxon>Carpediemonas</taxon>
    </lineage>
</organism>
<keyword evidence="3" id="KW-1185">Reference proteome</keyword>
<reference evidence="2" key="1">
    <citation type="submission" date="2021-05" db="EMBL/GenBank/DDBJ databases">
        <title>A free-living protist that lacks canonical eukaryotic 1 DNA replication and segregation systems.</title>
        <authorList>
            <person name="Salas-Leiva D.E."/>
            <person name="Tromer E.C."/>
            <person name="Curtis B.A."/>
            <person name="Jerlstrom-Hultqvist J."/>
            <person name="Kolisko M."/>
            <person name="Yi Z."/>
            <person name="Salas-Leiva J.S."/>
            <person name="Gallot-Lavallee L."/>
            <person name="Kops G.J.P.L."/>
            <person name="Archibald J.M."/>
            <person name="Simpson A.G.B."/>
            <person name="Roger A.J."/>
        </authorList>
    </citation>
    <scope>NUCLEOTIDE SEQUENCE</scope>
    <source>
        <strain evidence="2">BICM</strain>
    </source>
</reference>
<dbReference type="Proteomes" id="UP000717585">
    <property type="component" value="Unassembled WGS sequence"/>
</dbReference>
<feature type="compositionally biased region" description="Basic and acidic residues" evidence="1">
    <location>
        <begin position="148"/>
        <end position="159"/>
    </location>
</feature>
<dbReference type="AlphaFoldDB" id="A0A8J6ARZ9"/>
<proteinExistence type="predicted"/>
<gene>
    <name evidence="2" type="ORF">J8273_7074</name>
</gene>
<feature type="compositionally biased region" description="Basic residues" evidence="1">
    <location>
        <begin position="243"/>
        <end position="253"/>
    </location>
</feature>
<feature type="compositionally biased region" description="Pro residues" evidence="1">
    <location>
        <begin position="265"/>
        <end position="277"/>
    </location>
</feature>
<sequence>MVDYEQHCKECSCTAFEPHPFKKGGFCRACFHRHPEIGGTSAPAAAPAKKPEPAPMVPKTMSFTKPTPLATAPSPAASVPSPAMAAKPATASKEIEPAEQSLKNRIAMFADKPLMNSSNTRMSVRPPGHSASPSPVGRMSTTLPKTKPASDLHESHTDSSIESSPSTADGASAAIRKSFGARIVDPVTRKSSRLEPVNPPVIDYKDLDRRALPASRMPEPAPQSAGEPDTTEMPESVTTALKSRPRVANKRRPPSSVTVDDQPPAAAPPSAPTPAPAPAKASRSRTMGVLPQPRREEKTTKPAKAASPSLGRAVQETRHEEKPAPAPAPAVAPAPVVGTPAAPARSTAPAAPTEAKELANLRIRVAELTLQCKQQAMLLQRVLMEEEADGVLSKTVREIKAILEDSAL</sequence>
<comment type="caution">
    <text evidence="2">The sequence shown here is derived from an EMBL/GenBank/DDBJ whole genome shotgun (WGS) entry which is preliminary data.</text>
</comment>
<evidence type="ECO:0000313" key="3">
    <source>
        <dbReference type="Proteomes" id="UP000717585"/>
    </source>
</evidence>
<feature type="region of interest" description="Disordered" evidence="1">
    <location>
        <begin position="115"/>
        <end position="351"/>
    </location>
</feature>
<evidence type="ECO:0000313" key="2">
    <source>
        <dbReference type="EMBL" id="KAG9390815.1"/>
    </source>
</evidence>
<evidence type="ECO:0000256" key="1">
    <source>
        <dbReference type="SAM" id="MobiDB-lite"/>
    </source>
</evidence>
<feature type="region of interest" description="Disordered" evidence="1">
    <location>
        <begin position="40"/>
        <end position="62"/>
    </location>
</feature>